<dbReference type="EMBL" id="LAZR01015606">
    <property type="protein sequence ID" value="KKM08180.1"/>
    <property type="molecule type" value="Genomic_DNA"/>
</dbReference>
<comment type="caution">
    <text evidence="1">The sequence shown here is derived from an EMBL/GenBank/DDBJ whole genome shotgun (WGS) entry which is preliminary data.</text>
</comment>
<protein>
    <submittedName>
        <fullName evidence="1">Uncharacterized protein</fullName>
    </submittedName>
</protein>
<proteinExistence type="predicted"/>
<dbReference type="AlphaFoldDB" id="A0A0F9HAW2"/>
<reference evidence="1" key="1">
    <citation type="journal article" date="2015" name="Nature">
        <title>Complex archaea that bridge the gap between prokaryotes and eukaryotes.</title>
        <authorList>
            <person name="Spang A."/>
            <person name="Saw J.H."/>
            <person name="Jorgensen S.L."/>
            <person name="Zaremba-Niedzwiedzka K."/>
            <person name="Martijn J."/>
            <person name="Lind A.E."/>
            <person name="van Eijk R."/>
            <person name="Schleper C."/>
            <person name="Guy L."/>
            <person name="Ettema T.J."/>
        </authorList>
    </citation>
    <scope>NUCLEOTIDE SEQUENCE</scope>
</reference>
<sequence>MSSSMISVQGELSRQIGDRWASTTTGAGDSTSLIDTALKAKADDWIQDEPYIMLTEEPAGAAAIYDIRKVSSLDNSTGDLTVLAFSAAPGTGIDYELHRLFHPDDKNRALVFAARNGFPAIHEKVRDESFVAGNWLTDGSFEIWTSTSALTNFTTSGITLTQTSTANLFKHGTYSAKISGSTGYLEQTVAEWDDLKHLAGRNVTLSCQVHSNTADDLRIAIVYDGTNIEYSDYHPGDSAWTTDSEPLKVQIAIDDNPTAIKFRIYHDTAAGVSYVDDFRLIGPDGARLYIGGLGLAQNVPHQVSVEQSNYNQRDPWLRLDMTQFNFEDGYMTTPGLKDRRLRIEGMGYLDFLASGSSSTAWTATININSPQTDILVAQAALYLYTWMSMPNFDSGTTERFQQGMGFWQGT</sequence>
<organism evidence="1">
    <name type="scientific">marine sediment metagenome</name>
    <dbReference type="NCBI Taxonomy" id="412755"/>
    <lineage>
        <taxon>unclassified sequences</taxon>
        <taxon>metagenomes</taxon>
        <taxon>ecological metagenomes</taxon>
    </lineage>
</organism>
<evidence type="ECO:0000313" key="1">
    <source>
        <dbReference type="EMBL" id="KKM08180.1"/>
    </source>
</evidence>
<gene>
    <name evidence="1" type="ORF">LCGC14_1726440</name>
</gene>
<accession>A0A0F9HAW2</accession>
<dbReference type="Gene3D" id="2.60.120.260">
    <property type="entry name" value="Galactose-binding domain-like"/>
    <property type="match status" value="1"/>
</dbReference>
<name>A0A0F9HAW2_9ZZZZ</name>